<gene>
    <name evidence="1" type="ORF">IE53DRAFT_378341</name>
</gene>
<organism evidence="1 2">
    <name type="scientific">Violaceomyces palustris</name>
    <dbReference type="NCBI Taxonomy" id="1673888"/>
    <lineage>
        <taxon>Eukaryota</taxon>
        <taxon>Fungi</taxon>
        <taxon>Dikarya</taxon>
        <taxon>Basidiomycota</taxon>
        <taxon>Ustilaginomycotina</taxon>
        <taxon>Ustilaginomycetes</taxon>
        <taxon>Violaceomycetales</taxon>
        <taxon>Violaceomycetaceae</taxon>
        <taxon>Violaceomyces</taxon>
    </lineage>
</organism>
<keyword evidence="2" id="KW-1185">Reference proteome</keyword>
<proteinExistence type="predicted"/>
<evidence type="ECO:0000313" key="2">
    <source>
        <dbReference type="Proteomes" id="UP000245626"/>
    </source>
</evidence>
<evidence type="ECO:0000313" key="1">
    <source>
        <dbReference type="EMBL" id="PWN52190.1"/>
    </source>
</evidence>
<protein>
    <submittedName>
        <fullName evidence="1">Uncharacterized protein</fullName>
    </submittedName>
</protein>
<sequence>MMSDRFSLQSLRKIQEISSLFKVKIGSTILPTEASKFPVDPLYLNSDGTYCLQEELGSRPLRPETRFLITKAFEKGACDLQKTFRTQHETLTCGLQSLFVDEDERVFKLDLVKKCLEARFHGAIEELLKIIVSMIDERIAQYEQEVASSDSLQEDDEQPGRGHRSTAIAILEKAFEHTPNITQAEKYKLAEATGLLPRQVTIWFQNRRNRKAAKSKNAAAAANDPKQGQEEIGGGGGEAAATTKTATSERKRKTANLNSDVSDHPLYPGTLPSVLQPLNRQQEEHDQHHDQSKEWTKRRMLEDGRIVSSSSSSSSTSFSSSSSAAAPSGDRYTSYSSYGYIPPPHLGDPAKPRNPSGQSHSSDSSFVSSVATSLLDNFHPNPIVMHNSLLLPPPTLSVSDNVFHRKSSEMGENFNDHMLFRPDHCLPMLDLDDLGLDAITLQRTFNVNWKVAMGGVESPSIGTGAVTPKRNVDVDVATCPGTEDFNDDGWMDEDDDQAAWNGESSTLAAGKKTLRSRGKAIKHISNKAGSQVNYDDVDATPKQEDFNFQHHHQASSPKPRLSGRAIETSEASEAARQLTDSEVNILEFIFEKVHKETSGIERGRGAGSTTFSSSSSSSSSISTPGEGYTPGWWMNCDLVVSQTPPPSTLENGSVPNVDDYLSFPGESDEGKQAIAEEMDFNLASLGINEAWEENRKMMAMTMSMAPPFFHGLPSDQTQMVEVEMTDGGFW</sequence>
<dbReference type="Proteomes" id="UP000245626">
    <property type="component" value="Unassembled WGS sequence"/>
</dbReference>
<name>A0ACD0P270_9BASI</name>
<reference evidence="1 2" key="1">
    <citation type="journal article" date="2018" name="Mol. Biol. Evol.">
        <title>Broad Genomic Sampling Reveals a Smut Pathogenic Ancestry of the Fungal Clade Ustilaginomycotina.</title>
        <authorList>
            <person name="Kijpornyongpan T."/>
            <person name="Mondo S.J."/>
            <person name="Barry K."/>
            <person name="Sandor L."/>
            <person name="Lee J."/>
            <person name="Lipzen A."/>
            <person name="Pangilinan J."/>
            <person name="LaButti K."/>
            <person name="Hainaut M."/>
            <person name="Henrissat B."/>
            <person name="Grigoriev I.V."/>
            <person name="Spatafora J.W."/>
            <person name="Aime M.C."/>
        </authorList>
    </citation>
    <scope>NUCLEOTIDE SEQUENCE [LARGE SCALE GENOMIC DNA]</scope>
    <source>
        <strain evidence="1 2">SA 807</strain>
    </source>
</reference>
<accession>A0ACD0P270</accession>
<dbReference type="EMBL" id="KZ819791">
    <property type="protein sequence ID" value="PWN52190.1"/>
    <property type="molecule type" value="Genomic_DNA"/>
</dbReference>